<dbReference type="RefSeq" id="WP_145301156.1">
    <property type="nucleotide sequence ID" value="NZ_CP036319.1"/>
</dbReference>
<protein>
    <recommendedName>
        <fullName evidence="4">BON domain protein</fullName>
    </recommendedName>
</protein>
<organism evidence="2 3">
    <name type="scientific">Crateriforma conspicua</name>
    <dbReference type="NCBI Taxonomy" id="2527996"/>
    <lineage>
        <taxon>Bacteria</taxon>
        <taxon>Pseudomonadati</taxon>
        <taxon>Planctomycetota</taxon>
        <taxon>Planctomycetia</taxon>
        <taxon>Planctomycetales</taxon>
        <taxon>Planctomycetaceae</taxon>
        <taxon>Crateriforma</taxon>
    </lineage>
</organism>
<feature type="region of interest" description="Disordered" evidence="1">
    <location>
        <begin position="89"/>
        <end position="112"/>
    </location>
</feature>
<evidence type="ECO:0000256" key="1">
    <source>
        <dbReference type="SAM" id="MobiDB-lite"/>
    </source>
</evidence>
<sequence length="112" mass="12758">MTIQTHGFAATANVEVKPTNQPDAYRIAFQQLTRLFQDCCYGDLHRVRVVLHGSVVQLLGDVSSYHMKQTAQEMVRRSMPSHRVINDLTVQSPDPVTTIGKLRNQRMPQQPR</sequence>
<evidence type="ECO:0008006" key="4">
    <source>
        <dbReference type="Google" id="ProtNLM"/>
    </source>
</evidence>
<name>A0A5C5Y4M5_9PLAN</name>
<reference evidence="2 3" key="1">
    <citation type="submission" date="2019-02" db="EMBL/GenBank/DDBJ databases">
        <title>Deep-cultivation of Planctomycetes and their phenomic and genomic characterization uncovers novel biology.</title>
        <authorList>
            <person name="Wiegand S."/>
            <person name="Jogler M."/>
            <person name="Boedeker C."/>
            <person name="Pinto D."/>
            <person name="Vollmers J."/>
            <person name="Rivas-Marin E."/>
            <person name="Kohn T."/>
            <person name="Peeters S.H."/>
            <person name="Heuer A."/>
            <person name="Rast P."/>
            <person name="Oberbeckmann S."/>
            <person name="Bunk B."/>
            <person name="Jeske O."/>
            <person name="Meyerdierks A."/>
            <person name="Storesund J.E."/>
            <person name="Kallscheuer N."/>
            <person name="Luecker S."/>
            <person name="Lage O.M."/>
            <person name="Pohl T."/>
            <person name="Merkel B.J."/>
            <person name="Hornburger P."/>
            <person name="Mueller R.-W."/>
            <person name="Bruemmer F."/>
            <person name="Labrenz M."/>
            <person name="Spormann A.M."/>
            <person name="Op Den Camp H."/>
            <person name="Overmann J."/>
            <person name="Amann R."/>
            <person name="Jetten M.S.M."/>
            <person name="Mascher T."/>
            <person name="Medema M.H."/>
            <person name="Devos D.P."/>
            <person name="Kaster A.-K."/>
            <person name="Ovreas L."/>
            <person name="Rohde M."/>
            <person name="Galperin M.Y."/>
            <person name="Jogler C."/>
        </authorList>
    </citation>
    <scope>NUCLEOTIDE SEQUENCE [LARGE SCALE GENOMIC DNA]</scope>
    <source>
        <strain evidence="2 3">Pan14r</strain>
    </source>
</reference>
<dbReference type="EMBL" id="SJPL01000001">
    <property type="protein sequence ID" value="TWT70200.1"/>
    <property type="molecule type" value="Genomic_DNA"/>
</dbReference>
<dbReference type="AlphaFoldDB" id="A0A5C5Y4M5"/>
<accession>A0A5C5Y4M5</accession>
<evidence type="ECO:0000313" key="3">
    <source>
        <dbReference type="Proteomes" id="UP000317238"/>
    </source>
</evidence>
<dbReference type="Proteomes" id="UP000317238">
    <property type="component" value="Unassembled WGS sequence"/>
</dbReference>
<comment type="caution">
    <text evidence="2">The sequence shown here is derived from an EMBL/GenBank/DDBJ whole genome shotgun (WGS) entry which is preliminary data.</text>
</comment>
<proteinExistence type="predicted"/>
<dbReference type="OrthoDB" id="291621at2"/>
<keyword evidence="3" id="KW-1185">Reference proteome</keyword>
<gene>
    <name evidence="2" type="ORF">Pan14r_25010</name>
</gene>
<evidence type="ECO:0000313" key="2">
    <source>
        <dbReference type="EMBL" id="TWT70200.1"/>
    </source>
</evidence>